<dbReference type="SUPFAM" id="SSF63829">
    <property type="entry name" value="Calcium-dependent phosphotriesterase"/>
    <property type="match status" value="1"/>
</dbReference>
<dbReference type="PANTHER" id="PTHR33546">
    <property type="entry name" value="LARGE, MULTIFUNCTIONAL SECRETED PROTEIN-RELATED"/>
    <property type="match status" value="1"/>
</dbReference>
<feature type="domain" description="DUF7133" evidence="2">
    <location>
        <begin position="40"/>
        <end position="414"/>
    </location>
</feature>
<dbReference type="InterPro" id="IPR055557">
    <property type="entry name" value="DUF7133"/>
</dbReference>
<dbReference type="InterPro" id="IPR016024">
    <property type="entry name" value="ARM-type_fold"/>
</dbReference>
<feature type="chain" id="PRO_5045292349" description="DUF7133 domain-containing protein" evidence="1">
    <location>
        <begin position="25"/>
        <end position="641"/>
    </location>
</feature>
<reference evidence="3 4" key="1">
    <citation type="submission" date="2023-10" db="EMBL/GenBank/DDBJ databases">
        <title>Glaciecola aquimarina strain GGW-M5 nov., isolated from a coastal seawater.</title>
        <authorList>
            <person name="Bayburt H."/>
            <person name="Kim J.M."/>
            <person name="Choi B.J."/>
            <person name="Jeon C.O."/>
        </authorList>
    </citation>
    <scope>NUCLEOTIDE SEQUENCE [LARGE SCALE GENOMIC DNA]</scope>
    <source>
        <strain evidence="3 4">KCTC 32108</strain>
    </source>
</reference>
<dbReference type="Pfam" id="PF23500">
    <property type="entry name" value="DUF7133"/>
    <property type="match status" value="1"/>
</dbReference>
<proteinExistence type="predicted"/>
<organism evidence="3 4">
    <name type="scientific">Paraglaciecola aquimarina</name>
    <dbReference type="NCBI Taxonomy" id="1235557"/>
    <lineage>
        <taxon>Bacteria</taxon>
        <taxon>Pseudomonadati</taxon>
        <taxon>Pseudomonadota</taxon>
        <taxon>Gammaproteobacteria</taxon>
        <taxon>Alteromonadales</taxon>
        <taxon>Alteromonadaceae</taxon>
        <taxon>Paraglaciecola</taxon>
    </lineage>
</organism>
<keyword evidence="1" id="KW-0732">Signal</keyword>
<evidence type="ECO:0000313" key="4">
    <source>
        <dbReference type="Proteomes" id="UP001247805"/>
    </source>
</evidence>
<evidence type="ECO:0000313" key="3">
    <source>
        <dbReference type="EMBL" id="MDU0355341.1"/>
    </source>
</evidence>
<comment type="caution">
    <text evidence="3">The sequence shown here is derived from an EMBL/GenBank/DDBJ whole genome shotgun (WGS) entry which is preliminary data.</text>
</comment>
<dbReference type="Proteomes" id="UP001247805">
    <property type="component" value="Unassembled WGS sequence"/>
</dbReference>
<evidence type="ECO:0000256" key="1">
    <source>
        <dbReference type="SAM" id="SignalP"/>
    </source>
</evidence>
<gene>
    <name evidence="3" type="ORF">RS130_16785</name>
</gene>
<dbReference type="SUPFAM" id="SSF48371">
    <property type="entry name" value="ARM repeat"/>
    <property type="match status" value="1"/>
</dbReference>
<dbReference type="InterPro" id="IPR011989">
    <property type="entry name" value="ARM-like"/>
</dbReference>
<dbReference type="PANTHER" id="PTHR33546:SF1">
    <property type="entry name" value="LARGE, MULTIFUNCTIONAL SECRETED PROTEIN"/>
    <property type="match status" value="1"/>
</dbReference>
<name>A0ABU3SZC8_9ALTE</name>
<dbReference type="Gene3D" id="1.25.10.10">
    <property type="entry name" value="Leucine-rich Repeat Variant"/>
    <property type="match status" value="1"/>
</dbReference>
<keyword evidence="4" id="KW-1185">Reference proteome</keyword>
<sequence>MKWNKCKLVIVSVLIAFYPSNVLANGGYNPQLHKAVAPLSPEQSLKTMVLQDGYEMQIVAAEPLIEEPVLFTFDGNGRIYIAEMLTYMQDAEGAGKFNKTSRIKRLEDKDGDGLFESFTIFADSLLLPRMISTLDDGRILVRETNTLDLVELSDTDGDGVADSRKTVYVGGVRGGNLEHQPSGLMYTIDNWMYVTYTDKRYKYVGGKIIAQDIAYGGGQWGLAQDNVGRIFYSTAGGQNPAFTFQAPSVYSQVFVEGEQAEGFREVFPLDNTPDVQGGLPLLRDDNTLNHFTGGGGQSIYLADKFAELAGDYIIPEPVGNLVRRAKVRRQDGYSILSHPYQSIQTEFIASTDANFRPVWSGIAPDGSIFLLDMYRGIIQEGNWTKKGSYLRGVIDKYGFDKTIGRGRLYRITKTDVELTPSPQMFSETTAELVKHLSNKNHWWRLEAQKLLVLKGDMSVVPALKTLATDTRYPQAQIHALWTLEGLGVVDKGLLLPLVFSGNTDVRTTAIRISEQLMENYKNEISQLWLKLASDKDIEVAQQAVLSAYYVMTDNHLAILQAAKLAHPNKKGLMAIETAMINLIAMNEKRRKLALGNADLAKAMISERRRLKGYAPHVMARMEKEAAVKQRLLRLLSIVTQE</sequence>
<dbReference type="RefSeq" id="WP_316026884.1">
    <property type="nucleotide sequence ID" value="NZ_JAWDIO010000002.1"/>
</dbReference>
<protein>
    <recommendedName>
        <fullName evidence="2">DUF7133 domain-containing protein</fullName>
    </recommendedName>
</protein>
<evidence type="ECO:0000259" key="2">
    <source>
        <dbReference type="Pfam" id="PF23500"/>
    </source>
</evidence>
<dbReference type="EMBL" id="JAWDIO010000002">
    <property type="protein sequence ID" value="MDU0355341.1"/>
    <property type="molecule type" value="Genomic_DNA"/>
</dbReference>
<accession>A0ABU3SZC8</accession>
<feature type="signal peptide" evidence="1">
    <location>
        <begin position="1"/>
        <end position="24"/>
    </location>
</feature>